<protein>
    <recommendedName>
        <fullName evidence="4">PF08006 family protein</fullName>
    </recommendedName>
</protein>
<dbReference type="RefSeq" id="WP_009525241.1">
    <property type="nucleotide sequence ID" value="NZ_JH414550.1"/>
</dbReference>
<gene>
    <name evidence="2" type="ORF">HMPREF9629_01006</name>
</gene>
<comment type="caution">
    <text evidence="2">The sequence shown here is derived from an EMBL/GenBank/DDBJ whole genome shotgun (WGS) entry which is preliminary data.</text>
</comment>
<dbReference type="AlphaFoldDB" id="G9X3P9"/>
<keyword evidence="1" id="KW-0472">Membrane</keyword>
<dbReference type="Proteomes" id="UP000006437">
    <property type="component" value="Unassembled WGS sequence"/>
</dbReference>
<reference evidence="2 3" key="1">
    <citation type="submission" date="2011-08" db="EMBL/GenBank/DDBJ databases">
        <title>The Genome Sequence of Eubacteriaceae bacterium ACC19a.</title>
        <authorList>
            <consortium name="The Broad Institute Genome Sequencing Platform"/>
            <person name="Earl A."/>
            <person name="Ward D."/>
            <person name="Feldgarden M."/>
            <person name="Gevers D."/>
            <person name="Sizova M."/>
            <person name="Hazen A."/>
            <person name="Epstein S."/>
            <person name="Young S.K."/>
            <person name="Zeng Q."/>
            <person name="Gargeya S."/>
            <person name="Fitzgerald M."/>
            <person name="Haas B."/>
            <person name="Abouelleil A."/>
            <person name="Alvarado L."/>
            <person name="Arachchi H.M."/>
            <person name="Berlin A."/>
            <person name="Brown A."/>
            <person name="Chapman S.B."/>
            <person name="Chen Z."/>
            <person name="Dunbar C."/>
            <person name="Freedman E."/>
            <person name="Gearin G."/>
            <person name="Gellesch M."/>
            <person name="Goldberg J."/>
            <person name="Griggs A."/>
            <person name="Gujja S."/>
            <person name="Heiman D."/>
            <person name="Howarth C."/>
            <person name="Larson L."/>
            <person name="Lui A."/>
            <person name="MacDonald P.J.P."/>
            <person name="Montmayeur A."/>
            <person name="Murphy C."/>
            <person name="Neiman D."/>
            <person name="Pearson M."/>
            <person name="Priest M."/>
            <person name="Roberts A."/>
            <person name="Saif S."/>
            <person name="Shea T."/>
            <person name="Shenoy N."/>
            <person name="Sisk P."/>
            <person name="Stolte C."/>
            <person name="Sykes S."/>
            <person name="Wortman J."/>
            <person name="Nusbaum C."/>
            <person name="Birren B."/>
        </authorList>
    </citation>
    <scope>NUCLEOTIDE SEQUENCE [LARGE SCALE GENOMIC DNA]</scope>
    <source>
        <strain evidence="2 3">ACC19a</strain>
    </source>
</reference>
<accession>G9X3P9</accession>
<dbReference type="HOGENOM" id="CLU_1213891_0_0_9"/>
<dbReference type="BioCyc" id="EBAC796937-HMP:GMGH-1008-MONOMER"/>
<proteinExistence type="predicted"/>
<feature type="transmembrane region" description="Helical" evidence="1">
    <location>
        <begin position="145"/>
        <end position="165"/>
    </location>
</feature>
<dbReference type="EMBL" id="AFZE01000058">
    <property type="protein sequence ID" value="EHL10014.1"/>
    <property type="molecule type" value="Genomic_DNA"/>
</dbReference>
<evidence type="ECO:0000313" key="3">
    <source>
        <dbReference type="Proteomes" id="UP000006437"/>
    </source>
</evidence>
<keyword evidence="1" id="KW-0812">Transmembrane</keyword>
<name>G9X3P9_9FIRM</name>
<evidence type="ECO:0000313" key="2">
    <source>
        <dbReference type="EMBL" id="EHL10014.1"/>
    </source>
</evidence>
<organism evidence="2 3">
    <name type="scientific">Peptoanaerobacter stomatis</name>
    <dbReference type="NCBI Taxonomy" id="796937"/>
    <lineage>
        <taxon>Bacteria</taxon>
        <taxon>Bacillati</taxon>
        <taxon>Bacillota</taxon>
        <taxon>Clostridia</taxon>
        <taxon>Peptostreptococcales</taxon>
        <taxon>Filifactoraceae</taxon>
        <taxon>Peptoanaerobacter</taxon>
    </lineage>
</organism>
<evidence type="ECO:0000256" key="1">
    <source>
        <dbReference type="SAM" id="Phobius"/>
    </source>
</evidence>
<feature type="transmembrane region" description="Helical" evidence="1">
    <location>
        <begin position="96"/>
        <end position="114"/>
    </location>
</feature>
<sequence>MKKREFLDLLKFYLKDMPQIVIDDILSDYEEHFNIAMENGKSEEDICSELGSPELIAKEYISGEKIHLVAKNVEFEQSGFEKDAEEENKKSKNYKFILTILAIIGVISILPTIFGFGMGVVGVIIAIILGILGIFFGIVSSIVGIIFTIFVFGITLIMSVINPIFARNIFPNHIITSIHPLTRLFSAIAVISFGLLIILLGVFIIKLIIKGIKNIFITIKWKKRRNNNEKTSKGSNNINLNK</sequence>
<evidence type="ECO:0008006" key="4">
    <source>
        <dbReference type="Google" id="ProtNLM"/>
    </source>
</evidence>
<feature type="transmembrane region" description="Helical" evidence="1">
    <location>
        <begin position="185"/>
        <end position="209"/>
    </location>
</feature>
<feature type="transmembrane region" description="Helical" evidence="1">
    <location>
        <begin position="120"/>
        <end position="138"/>
    </location>
</feature>
<keyword evidence="1" id="KW-1133">Transmembrane helix</keyword>
<dbReference type="Pfam" id="PF22564">
    <property type="entry name" value="HAAS"/>
    <property type="match status" value="1"/>
</dbReference>